<evidence type="ECO:0000256" key="5">
    <source>
        <dbReference type="ARBA" id="ARBA00022485"/>
    </source>
</evidence>
<evidence type="ECO:0000256" key="9">
    <source>
        <dbReference type="ARBA" id="ARBA00023004"/>
    </source>
</evidence>
<sequence>MRWDGSAQGACAGGAGGQSGRMDSHLSPRALPQAPADPALAAALYEWLRELGADEAICDAPLDRTVAAPAPEPAAGVGPGAGAAGALGARGLDAPEADPPGHGRDPRAEAMPGAHLLRPAPAAPARREAQDARARLDRAVAEARAAATAARDLDALRAALAAFPHCELRQGARSCVFADGHPGARLLILGEAPGRDEDREGRPFVGRAGQLLDRMFAAIGLERRAEDPARALYITNVLPWRPPLNRDPTSEEIEMLLPFVQRHVELVAPEIVVLMGNTPCAAALGRRGILRLRGTWTEAFGRPALPMTHPAYLLRQPLARREAWADLLEIAHRLGLPPG</sequence>
<dbReference type="InterPro" id="IPR005273">
    <property type="entry name" value="Ura-DNA_glyco_family4"/>
</dbReference>
<feature type="region of interest" description="Disordered" evidence="12">
    <location>
        <begin position="69"/>
        <end position="110"/>
    </location>
</feature>
<keyword evidence="8" id="KW-0378">Hydrolase</keyword>
<evidence type="ECO:0000256" key="7">
    <source>
        <dbReference type="ARBA" id="ARBA00022763"/>
    </source>
</evidence>
<accession>A0A1N7KAE1</accession>
<evidence type="ECO:0000256" key="10">
    <source>
        <dbReference type="ARBA" id="ARBA00023014"/>
    </source>
</evidence>
<dbReference type="GO" id="GO:0006281">
    <property type="term" value="P:DNA repair"/>
    <property type="evidence" value="ECO:0007669"/>
    <property type="project" value="UniProtKB-KW"/>
</dbReference>
<dbReference type="SUPFAM" id="SSF52141">
    <property type="entry name" value="Uracil-DNA glycosylase-like"/>
    <property type="match status" value="1"/>
</dbReference>
<dbReference type="GO" id="GO:0004844">
    <property type="term" value="F:uracil DNA N-glycosylase activity"/>
    <property type="evidence" value="ECO:0007669"/>
    <property type="project" value="UniProtKB-EC"/>
</dbReference>
<evidence type="ECO:0000256" key="8">
    <source>
        <dbReference type="ARBA" id="ARBA00022801"/>
    </source>
</evidence>
<dbReference type="GO" id="GO:0046872">
    <property type="term" value="F:metal ion binding"/>
    <property type="evidence" value="ECO:0007669"/>
    <property type="project" value="UniProtKB-KW"/>
</dbReference>
<dbReference type="PANTHER" id="PTHR33693:SF1">
    <property type="entry name" value="TYPE-4 URACIL-DNA GLYCOSYLASE"/>
    <property type="match status" value="1"/>
</dbReference>
<dbReference type="NCBIfam" id="TIGR00758">
    <property type="entry name" value="UDG_fam4"/>
    <property type="match status" value="1"/>
</dbReference>
<evidence type="ECO:0000256" key="3">
    <source>
        <dbReference type="ARBA" id="ARBA00012030"/>
    </source>
</evidence>
<dbReference type="InterPro" id="IPR051536">
    <property type="entry name" value="UDG_Type-4/5"/>
</dbReference>
<evidence type="ECO:0000256" key="12">
    <source>
        <dbReference type="SAM" id="MobiDB-lite"/>
    </source>
</evidence>
<dbReference type="SMART" id="SM00986">
    <property type="entry name" value="UDG"/>
    <property type="match status" value="1"/>
</dbReference>
<feature type="region of interest" description="Disordered" evidence="12">
    <location>
        <begin position="1"/>
        <end position="33"/>
    </location>
</feature>
<evidence type="ECO:0000256" key="1">
    <source>
        <dbReference type="ARBA" id="ARBA00001400"/>
    </source>
</evidence>
<proteinExistence type="inferred from homology"/>
<evidence type="ECO:0000259" key="13">
    <source>
        <dbReference type="SMART" id="SM00986"/>
    </source>
</evidence>
<keyword evidence="9" id="KW-0408">Iron</keyword>
<dbReference type="STRING" id="407234.SAMN05421795_101751"/>
<keyword evidence="11" id="KW-0234">DNA repair</keyword>
<keyword evidence="5" id="KW-0004">4Fe-4S</keyword>
<feature type="compositionally biased region" description="Basic and acidic residues" evidence="12">
    <location>
        <begin position="99"/>
        <end position="108"/>
    </location>
</feature>
<comment type="similarity">
    <text evidence="2">Belongs to the uracil-DNA glycosylase (UDG) superfamily. Type 4 (UDGa) family.</text>
</comment>
<protein>
    <recommendedName>
        <fullName evidence="4">Type-4 uracil-DNA glycosylase</fullName>
        <ecNumber evidence="3">3.2.2.27</ecNumber>
    </recommendedName>
</protein>
<dbReference type="Gene3D" id="3.40.470.10">
    <property type="entry name" value="Uracil-DNA glycosylase-like domain"/>
    <property type="match status" value="1"/>
</dbReference>
<gene>
    <name evidence="14" type="ORF">SAMN05421795_101751</name>
</gene>
<evidence type="ECO:0000256" key="6">
    <source>
        <dbReference type="ARBA" id="ARBA00022723"/>
    </source>
</evidence>
<dbReference type="SMART" id="SM00987">
    <property type="entry name" value="UreE_C"/>
    <property type="match status" value="1"/>
</dbReference>
<feature type="domain" description="Uracil-DNA glycosylase-like" evidence="13">
    <location>
        <begin position="177"/>
        <end position="328"/>
    </location>
</feature>
<dbReference type="EC" id="3.2.2.27" evidence="3"/>
<reference evidence="15" key="1">
    <citation type="submission" date="2017-01" db="EMBL/GenBank/DDBJ databases">
        <authorList>
            <person name="Varghese N."/>
            <person name="Submissions S."/>
        </authorList>
    </citation>
    <scope>NUCLEOTIDE SEQUENCE [LARGE SCALE GENOMIC DNA]</scope>
    <source>
        <strain evidence="15">DSM 18714</strain>
    </source>
</reference>
<keyword evidence="7" id="KW-0227">DNA damage</keyword>
<dbReference type="CDD" id="cd10030">
    <property type="entry name" value="UDG-F4_TTUDGA_SPO1dp_like"/>
    <property type="match status" value="1"/>
</dbReference>
<evidence type="ECO:0000256" key="11">
    <source>
        <dbReference type="ARBA" id="ARBA00023204"/>
    </source>
</evidence>
<dbReference type="AlphaFoldDB" id="A0A1N7KAE1"/>
<feature type="compositionally biased region" description="Low complexity" evidence="12">
    <location>
        <begin position="1"/>
        <end position="10"/>
    </location>
</feature>
<evidence type="ECO:0000256" key="4">
    <source>
        <dbReference type="ARBA" id="ARBA00019403"/>
    </source>
</evidence>
<dbReference type="EMBL" id="FTOM01000001">
    <property type="protein sequence ID" value="SIS58470.1"/>
    <property type="molecule type" value="Genomic_DNA"/>
</dbReference>
<keyword evidence="6" id="KW-0479">Metal-binding</keyword>
<evidence type="ECO:0000256" key="2">
    <source>
        <dbReference type="ARBA" id="ARBA00006521"/>
    </source>
</evidence>
<organism evidence="14 15">
    <name type="scientific">Phaeovulum vinaykumarii</name>
    <dbReference type="NCBI Taxonomy" id="407234"/>
    <lineage>
        <taxon>Bacteria</taxon>
        <taxon>Pseudomonadati</taxon>
        <taxon>Pseudomonadota</taxon>
        <taxon>Alphaproteobacteria</taxon>
        <taxon>Rhodobacterales</taxon>
        <taxon>Paracoccaceae</taxon>
        <taxon>Phaeovulum</taxon>
    </lineage>
</organism>
<dbReference type="PANTHER" id="PTHR33693">
    <property type="entry name" value="TYPE-5 URACIL-DNA GLYCOSYLASE"/>
    <property type="match status" value="1"/>
</dbReference>
<name>A0A1N7KAE1_9RHOB</name>
<dbReference type="InterPro" id="IPR036895">
    <property type="entry name" value="Uracil-DNA_glycosylase-like_sf"/>
</dbReference>
<evidence type="ECO:0000313" key="15">
    <source>
        <dbReference type="Proteomes" id="UP000186098"/>
    </source>
</evidence>
<comment type="catalytic activity">
    <reaction evidence="1">
        <text>Hydrolyzes single-stranded DNA or mismatched double-stranded DNA and polynucleotides, releasing free uracil.</text>
        <dbReference type="EC" id="3.2.2.27"/>
    </reaction>
</comment>
<dbReference type="Pfam" id="PF03167">
    <property type="entry name" value="UDG"/>
    <property type="match status" value="1"/>
</dbReference>
<keyword evidence="10" id="KW-0411">Iron-sulfur</keyword>
<dbReference type="GO" id="GO:0051539">
    <property type="term" value="F:4 iron, 4 sulfur cluster binding"/>
    <property type="evidence" value="ECO:0007669"/>
    <property type="project" value="UniProtKB-KW"/>
</dbReference>
<keyword evidence="15" id="KW-1185">Reference proteome</keyword>
<evidence type="ECO:0000313" key="14">
    <source>
        <dbReference type="EMBL" id="SIS58470.1"/>
    </source>
</evidence>
<dbReference type="Proteomes" id="UP000186098">
    <property type="component" value="Unassembled WGS sequence"/>
</dbReference>
<dbReference type="InterPro" id="IPR005122">
    <property type="entry name" value="Uracil-DNA_glycosylase-like"/>
</dbReference>